<dbReference type="InterPro" id="IPR018060">
    <property type="entry name" value="HTH_AraC"/>
</dbReference>
<evidence type="ECO:0000256" key="2">
    <source>
        <dbReference type="ARBA" id="ARBA00023125"/>
    </source>
</evidence>
<reference evidence="5 6" key="1">
    <citation type="submission" date="2014-08" db="EMBL/GenBank/DDBJ databases">
        <title>Genomic and Phenotypic Diversity of Colwellia psychrerythraea strains from Disparate Marine Basins.</title>
        <authorList>
            <person name="Techtmann S.M."/>
            <person name="Stelling S.C."/>
            <person name="Utturkar S.M."/>
            <person name="Alshibli N."/>
            <person name="Harris A."/>
            <person name="Brown S.D."/>
            <person name="Hazen T.C."/>
        </authorList>
    </citation>
    <scope>NUCLEOTIDE SEQUENCE [LARGE SCALE GENOMIC DNA]</scope>
    <source>
        <strain evidence="5 6">ND2E</strain>
    </source>
</reference>
<name>A0A099KQ37_COLPS</name>
<dbReference type="EMBL" id="JQED01000017">
    <property type="protein sequence ID" value="KGJ92586.1"/>
    <property type="molecule type" value="Genomic_DNA"/>
</dbReference>
<dbReference type="PANTHER" id="PTHR46796:SF11">
    <property type="entry name" value="TRANSCRIPTIONAL REGULATOR-RELATED"/>
    <property type="match status" value="1"/>
</dbReference>
<evidence type="ECO:0000256" key="3">
    <source>
        <dbReference type="ARBA" id="ARBA00023163"/>
    </source>
</evidence>
<evidence type="ECO:0000259" key="4">
    <source>
        <dbReference type="PROSITE" id="PS01124"/>
    </source>
</evidence>
<dbReference type="Gene3D" id="1.10.10.60">
    <property type="entry name" value="Homeodomain-like"/>
    <property type="match status" value="2"/>
</dbReference>
<protein>
    <submittedName>
        <fullName evidence="5">Transcriptional regulator, AraC family</fullName>
    </submittedName>
</protein>
<proteinExistence type="predicted"/>
<dbReference type="SUPFAM" id="SSF46689">
    <property type="entry name" value="Homeodomain-like"/>
    <property type="match status" value="2"/>
</dbReference>
<keyword evidence="3" id="KW-0804">Transcription</keyword>
<dbReference type="OrthoDB" id="9809338at2"/>
<feature type="domain" description="HTH araC/xylS-type" evidence="4">
    <location>
        <begin position="176"/>
        <end position="273"/>
    </location>
</feature>
<dbReference type="RefSeq" id="WP_033093605.1">
    <property type="nucleotide sequence ID" value="NZ_JQED01000017.1"/>
</dbReference>
<organism evidence="5 6">
    <name type="scientific">Colwellia psychrerythraea</name>
    <name type="common">Vibrio psychroerythus</name>
    <dbReference type="NCBI Taxonomy" id="28229"/>
    <lineage>
        <taxon>Bacteria</taxon>
        <taxon>Pseudomonadati</taxon>
        <taxon>Pseudomonadota</taxon>
        <taxon>Gammaproteobacteria</taxon>
        <taxon>Alteromonadales</taxon>
        <taxon>Colwelliaceae</taxon>
        <taxon>Colwellia</taxon>
    </lineage>
</organism>
<gene>
    <name evidence="5" type="ORF">ND2E_2834</name>
</gene>
<dbReference type="PATRIC" id="fig|28229.4.peg.1875"/>
<sequence length="275" mass="31568">MKKDKLEYFLNPALPNIELTLASVKEFEFDRHIHLDYHIGSVSSGCLQYLHHGRSYTMGTGLLSIINPDEVHTGASKSVNGYTGHFMAIPPTFINLISQNFKQPEAFFSKSLIDDPYLYNAFMYLHNIAISHPYEAQHLQLETVMLAFASELVQRYGGVSFDVGEHVSRLSRRQLNHIKDLFHADPSQSFQLQELSEPLGLSKFQFLRQFKQSMGITPHAYFKRIRLEYAKRALSKGSDISDVAYQVGFFDQSHLNKAFKQAYLVTPKHFQQRCI</sequence>
<dbReference type="GO" id="GO:0003700">
    <property type="term" value="F:DNA-binding transcription factor activity"/>
    <property type="evidence" value="ECO:0007669"/>
    <property type="project" value="InterPro"/>
</dbReference>
<dbReference type="SMART" id="SM00342">
    <property type="entry name" value="HTH_ARAC"/>
    <property type="match status" value="1"/>
</dbReference>
<dbReference type="AlphaFoldDB" id="A0A099KQ37"/>
<dbReference type="Proteomes" id="UP000029843">
    <property type="component" value="Unassembled WGS sequence"/>
</dbReference>
<evidence type="ECO:0000313" key="6">
    <source>
        <dbReference type="Proteomes" id="UP000029843"/>
    </source>
</evidence>
<dbReference type="Pfam" id="PF12833">
    <property type="entry name" value="HTH_18"/>
    <property type="match status" value="1"/>
</dbReference>
<dbReference type="InterPro" id="IPR009057">
    <property type="entry name" value="Homeodomain-like_sf"/>
</dbReference>
<dbReference type="GO" id="GO:0043565">
    <property type="term" value="F:sequence-specific DNA binding"/>
    <property type="evidence" value="ECO:0007669"/>
    <property type="project" value="InterPro"/>
</dbReference>
<dbReference type="InterPro" id="IPR003313">
    <property type="entry name" value="AraC-bd"/>
</dbReference>
<keyword evidence="2" id="KW-0238">DNA-binding</keyword>
<dbReference type="Pfam" id="PF02311">
    <property type="entry name" value="AraC_binding"/>
    <property type="match status" value="1"/>
</dbReference>
<dbReference type="InterPro" id="IPR050204">
    <property type="entry name" value="AraC_XylS_family_regulators"/>
</dbReference>
<comment type="caution">
    <text evidence="5">The sequence shown here is derived from an EMBL/GenBank/DDBJ whole genome shotgun (WGS) entry which is preliminary data.</text>
</comment>
<evidence type="ECO:0000256" key="1">
    <source>
        <dbReference type="ARBA" id="ARBA00023015"/>
    </source>
</evidence>
<evidence type="ECO:0000313" key="5">
    <source>
        <dbReference type="EMBL" id="KGJ92586.1"/>
    </source>
</evidence>
<dbReference type="PANTHER" id="PTHR46796">
    <property type="entry name" value="HTH-TYPE TRANSCRIPTIONAL ACTIVATOR RHAS-RELATED"/>
    <property type="match status" value="1"/>
</dbReference>
<keyword evidence="1" id="KW-0805">Transcription regulation</keyword>
<dbReference type="PROSITE" id="PS01124">
    <property type="entry name" value="HTH_ARAC_FAMILY_2"/>
    <property type="match status" value="1"/>
</dbReference>
<accession>A0A099KQ37</accession>
<dbReference type="SUPFAM" id="SSF51215">
    <property type="entry name" value="Regulatory protein AraC"/>
    <property type="match status" value="1"/>
</dbReference>
<dbReference type="InterPro" id="IPR037923">
    <property type="entry name" value="HTH-like"/>
</dbReference>